<evidence type="ECO:0000313" key="2">
    <source>
        <dbReference type="Proteomes" id="UP000192801"/>
    </source>
</evidence>
<reference evidence="1 2" key="1">
    <citation type="submission" date="2016-12" db="EMBL/GenBank/DDBJ databases">
        <title>The new phylogeny of genus Mycobacterium.</title>
        <authorList>
            <person name="Tortoli E."/>
            <person name="Trovato A."/>
            <person name="Cirillo D.M."/>
        </authorList>
    </citation>
    <scope>NUCLEOTIDE SEQUENCE [LARGE SCALE GENOMIC DNA]</scope>
    <source>
        <strain evidence="1 2">DSM 45130</strain>
    </source>
</reference>
<dbReference type="EMBL" id="MVHS01000005">
    <property type="protein sequence ID" value="ORA73039.1"/>
    <property type="molecule type" value="Genomic_DNA"/>
</dbReference>
<gene>
    <name evidence="1" type="ORF">BST26_03085</name>
</gene>
<proteinExistence type="predicted"/>
<keyword evidence="2" id="KW-1185">Reference proteome</keyword>
<dbReference type="OrthoDB" id="4762111at2"/>
<comment type="caution">
    <text evidence="1">The sequence shown here is derived from an EMBL/GenBank/DDBJ whole genome shotgun (WGS) entry which is preliminary data.</text>
</comment>
<dbReference type="RefSeq" id="WP_083029307.1">
    <property type="nucleotide sequence ID" value="NZ_AP022618.1"/>
</dbReference>
<sequence length="136" mass="14229">MTAQLLDTTARSGEDTLVRKAMRVDAILVGLLGLPVVLASRPIAEWTGIPAGWVLGLGVFFLVYGVDVYWLAGRDRVTAGAWATIAANEIFTVAALAVVVLGVWPLTGLGIAAVLGSGVYTAVLAALQWIGLRRLA</sequence>
<name>A0A1X0DLM1_9MYCO</name>
<dbReference type="AlphaFoldDB" id="A0A1X0DLM1"/>
<accession>A0A1X0DLM1</accession>
<evidence type="ECO:0000313" key="1">
    <source>
        <dbReference type="EMBL" id="ORA73039.1"/>
    </source>
</evidence>
<protein>
    <submittedName>
        <fullName evidence="1">Uncharacterized protein</fullName>
    </submittedName>
</protein>
<organism evidence="1 2">
    <name type="scientific">Mycolicibacterium insubricum</name>
    <dbReference type="NCBI Taxonomy" id="444597"/>
    <lineage>
        <taxon>Bacteria</taxon>
        <taxon>Bacillati</taxon>
        <taxon>Actinomycetota</taxon>
        <taxon>Actinomycetes</taxon>
        <taxon>Mycobacteriales</taxon>
        <taxon>Mycobacteriaceae</taxon>
        <taxon>Mycolicibacterium</taxon>
    </lineage>
</organism>
<dbReference type="Proteomes" id="UP000192801">
    <property type="component" value="Unassembled WGS sequence"/>
</dbReference>
<dbReference type="STRING" id="444597.BST26_03085"/>